<evidence type="ECO:0000256" key="2">
    <source>
        <dbReference type="ARBA" id="ARBA00022475"/>
    </source>
</evidence>
<feature type="transmembrane region" description="Helical" evidence="6">
    <location>
        <begin position="213"/>
        <end position="231"/>
    </location>
</feature>
<evidence type="ECO:0000256" key="6">
    <source>
        <dbReference type="SAM" id="Phobius"/>
    </source>
</evidence>
<evidence type="ECO:0000259" key="7">
    <source>
        <dbReference type="Pfam" id="PF09335"/>
    </source>
</evidence>
<sequence>MVSSYHVHFSQFSKHFFLIASVVLIPVFLFVLMHYPKTKKYMLQIIKSIKRKADAGLVGRLYFVGFVIVMNLVFQDSTIPNLVSGYIFGLSEGVVLTSIGCTLSGIVSFYMSRYEFTNEVNKMIQDYDTLKSLQDSEDDFTTRDWFELVALSRLPPIYPYHMISYFWGTTKVNPVTYTVATFLGSLPSITLETYIGSSITSLENIGSAHKKPYHIIVIIVISILVSIGIGYKAESIIKHHKKHKNKST</sequence>
<dbReference type="Pfam" id="PF09335">
    <property type="entry name" value="VTT_dom"/>
    <property type="match status" value="1"/>
</dbReference>
<protein>
    <recommendedName>
        <fullName evidence="7">VTT domain-containing protein</fullName>
    </recommendedName>
</protein>
<evidence type="ECO:0000256" key="1">
    <source>
        <dbReference type="ARBA" id="ARBA00004651"/>
    </source>
</evidence>
<keyword evidence="2" id="KW-1003">Cell membrane</keyword>
<reference evidence="8" key="1">
    <citation type="journal article" date="2020" name="Nature">
        <title>Giant virus diversity and host interactions through global metagenomics.</title>
        <authorList>
            <person name="Schulz F."/>
            <person name="Roux S."/>
            <person name="Paez-Espino D."/>
            <person name="Jungbluth S."/>
            <person name="Walsh D.A."/>
            <person name="Denef V.J."/>
            <person name="McMahon K.D."/>
            <person name="Konstantinidis K.T."/>
            <person name="Eloe-Fadrosh E.A."/>
            <person name="Kyrpides N.C."/>
            <person name="Woyke T."/>
        </authorList>
    </citation>
    <scope>NUCLEOTIDE SEQUENCE</scope>
    <source>
        <strain evidence="8">GVMAG-S-ERX555967-130</strain>
    </source>
</reference>
<evidence type="ECO:0000313" key="8">
    <source>
        <dbReference type="EMBL" id="QHT36673.1"/>
    </source>
</evidence>
<dbReference type="PANTHER" id="PTHR12677">
    <property type="entry name" value="GOLGI APPARATUS MEMBRANE PROTEIN TVP38-RELATED"/>
    <property type="match status" value="1"/>
</dbReference>
<dbReference type="AlphaFoldDB" id="A0A6C0F7T0"/>
<dbReference type="GO" id="GO:0005886">
    <property type="term" value="C:plasma membrane"/>
    <property type="evidence" value="ECO:0007669"/>
    <property type="project" value="UniProtKB-SubCell"/>
</dbReference>
<accession>A0A6C0F7T0</accession>
<proteinExistence type="predicted"/>
<evidence type="ECO:0000256" key="5">
    <source>
        <dbReference type="ARBA" id="ARBA00023136"/>
    </source>
</evidence>
<feature type="transmembrane region" description="Helical" evidence="6">
    <location>
        <begin position="57"/>
        <end position="74"/>
    </location>
</feature>
<feature type="domain" description="VTT" evidence="7">
    <location>
        <begin position="81"/>
        <end position="197"/>
    </location>
</feature>
<evidence type="ECO:0000256" key="4">
    <source>
        <dbReference type="ARBA" id="ARBA00022989"/>
    </source>
</evidence>
<keyword evidence="4 6" id="KW-1133">Transmembrane helix</keyword>
<keyword evidence="5 6" id="KW-0472">Membrane</keyword>
<dbReference type="PANTHER" id="PTHR12677:SF59">
    <property type="entry name" value="GOLGI APPARATUS MEMBRANE PROTEIN TVP38-RELATED"/>
    <property type="match status" value="1"/>
</dbReference>
<name>A0A6C0F7T0_9ZZZZ</name>
<evidence type="ECO:0000256" key="3">
    <source>
        <dbReference type="ARBA" id="ARBA00022692"/>
    </source>
</evidence>
<dbReference type="InterPro" id="IPR032816">
    <property type="entry name" value="VTT_dom"/>
</dbReference>
<keyword evidence="3 6" id="KW-0812">Transmembrane</keyword>
<feature type="transmembrane region" description="Helical" evidence="6">
    <location>
        <begin position="15"/>
        <end position="36"/>
    </location>
</feature>
<dbReference type="EMBL" id="MN738786">
    <property type="protein sequence ID" value="QHT36673.1"/>
    <property type="molecule type" value="Genomic_DNA"/>
</dbReference>
<comment type="subcellular location">
    <subcellularLocation>
        <location evidence="1">Cell membrane</location>
        <topology evidence="1">Multi-pass membrane protein</topology>
    </subcellularLocation>
</comment>
<dbReference type="InterPro" id="IPR015414">
    <property type="entry name" value="TMEM64"/>
</dbReference>
<feature type="transmembrane region" description="Helical" evidence="6">
    <location>
        <begin position="86"/>
        <end position="110"/>
    </location>
</feature>
<organism evidence="8">
    <name type="scientific">viral metagenome</name>
    <dbReference type="NCBI Taxonomy" id="1070528"/>
    <lineage>
        <taxon>unclassified sequences</taxon>
        <taxon>metagenomes</taxon>
        <taxon>organismal metagenomes</taxon>
    </lineage>
</organism>